<dbReference type="AlphaFoldDB" id="A0A420ZDR2"/>
<organism evidence="1 2">
    <name type="scientific">candidate division Kazan bacterium</name>
    <dbReference type="NCBI Taxonomy" id="2202143"/>
    <lineage>
        <taxon>Bacteria</taxon>
        <taxon>Bacteria division Kazan-3B-28</taxon>
    </lineage>
</organism>
<protein>
    <submittedName>
        <fullName evidence="1">Uncharacterized protein</fullName>
    </submittedName>
</protein>
<evidence type="ECO:0000313" key="1">
    <source>
        <dbReference type="EMBL" id="RLC37679.1"/>
    </source>
</evidence>
<evidence type="ECO:0000313" key="2">
    <source>
        <dbReference type="Proteomes" id="UP000281261"/>
    </source>
</evidence>
<name>A0A420ZDR2_UNCK3</name>
<sequence>MDASTLPDFDYLVALVIEKSLVQNPLLISLSISDDGSFPRWATDQSRRQLYLLLTAIDRDIHPLSCRIIDDFLAGSIGLAEAIQRWRLLSLPPKLMQFAVSWQAKLEIYWLSRTKLISVPSPR</sequence>
<gene>
    <name evidence="1" type="ORF">DRH29_01115</name>
</gene>
<comment type="caution">
    <text evidence="1">The sequence shown here is derived from an EMBL/GenBank/DDBJ whole genome shotgun (WGS) entry which is preliminary data.</text>
</comment>
<proteinExistence type="predicted"/>
<reference evidence="1 2" key="1">
    <citation type="submission" date="2018-06" db="EMBL/GenBank/DDBJ databases">
        <title>Extensive metabolic versatility and redundancy in microbially diverse, dynamic hydrothermal sediments.</title>
        <authorList>
            <person name="Dombrowski N."/>
            <person name="Teske A."/>
            <person name="Baker B.J."/>
        </authorList>
    </citation>
    <scope>NUCLEOTIDE SEQUENCE [LARGE SCALE GENOMIC DNA]</scope>
    <source>
        <strain evidence="1">B79_G16</strain>
    </source>
</reference>
<dbReference type="EMBL" id="QMNG01000002">
    <property type="protein sequence ID" value="RLC37679.1"/>
    <property type="molecule type" value="Genomic_DNA"/>
</dbReference>
<accession>A0A420ZDR2</accession>
<dbReference type="Proteomes" id="UP000281261">
    <property type="component" value="Unassembled WGS sequence"/>
</dbReference>